<dbReference type="RefSeq" id="WP_380105766.1">
    <property type="nucleotide sequence ID" value="NZ_JBHSIH010000001.1"/>
</dbReference>
<sequence>MNAPLRNGLVMLPQHSTPLHPAHEPDLCPLCGLVHMPEPAATLAPVLADVLPGAALQLLRITTDAWTPLHKHDAVPMPADVRKQLATLREQYRKQSGAGYIDAENQEWFGMPGDLRMAILLLANVGGDLRALADRDWRETPPPERAAIKTVARSLKRHAGRLVALASLW</sequence>
<protein>
    <submittedName>
        <fullName evidence="1">Uncharacterized protein</fullName>
    </submittedName>
</protein>
<evidence type="ECO:0000313" key="2">
    <source>
        <dbReference type="Proteomes" id="UP001597287"/>
    </source>
</evidence>
<accession>A0ABW5EPM4</accession>
<gene>
    <name evidence="1" type="ORF">ACFSPV_12975</name>
</gene>
<organism evidence="1 2">
    <name type="scientific">Delftia deserti</name>
    <dbReference type="NCBI Taxonomy" id="1651218"/>
    <lineage>
        <taxon>Bacteria</taxon>
        <taxon>Pseudomonadati</taxon>
        <taxon>Pseudomonadota</taxon>
        <taxon>Betaproteobacteria</taxon>
        <taxon>Burkholderiales</taxon>
        <taxon>Comamonadaceae</taxon>
        <taxon>Delftia</taxon>
    </lineage>
</organism>
<name>A0ABW5EPM4_9BURK</name>
<reference evidence="2" key="1">
    <citation type="journal article" date="2019" name="Int. J. Syst. Evol. Microbiol.">
        <title>The Global Catalogue of Microorganisms (GCM) 10K type strain sequencing project: providing services to taxonomists for standard genome sequencing and annotation.</title>
        <authorList>
            <consortium name="The Broad Institute Genomics Platform"/>
            <consortium name="The Broad Institute Genome Sequencing Center for Infectious Disease"/>
            <person name="Wu L."/>
            <person name="Ma J."/>
        </authorList>
    </citation>
    <scope>NUCLEOTIDE SEQUENCE [LARGE SCALE GENOMIC DNA]</scope>
    <source>
        <strain evidence="2">CCUG 62793</strain>
    </source>
</reference>
<evidence type="ECO:0000313" key="1">
    <source>
        <dbReference type="EMBL" id="MFD2319626.1"/>
    </source>
</evidence>
<dbReference type="Proteomes" id="UP001597287">
    <property type="component" value="Unassembled WGS sequence"/>
</dbReference>
<keyword evidence="2" id="KW-1185">Reference proteome</keyword>
<dbReference type="EMBL" id="JBHUIG010000013">
    <property type="protein sequence ID" value="MFD2319626.1"/>
    <property type="molecule type" value="Genomic_DNA"/>
</dbReference>
<comment type="caution">
    <text evidence="1">The sequence shown here is derived from an EMBL/GenBank/DDBJ whole genome shotgun (WGS) entry which is preliminary data.</text>
</comment>
<proteinExistence type="predicted"/>